<evidence type="ECO:0000313" key="2">
    <source>
        <dbReference type="EMBL" id="KAK9912788.1"/>
    </source>
</evidence>
<evidence type="ECO:0000313" key="3">
    <source>
        <dbReference type="Proteomes" id="UP001457282"/>
    </source>
</evidence>
<feature type="transmembrane region" description="Helical" evidence="1">
    <location>
        <begin position="12"/>
        <end position="33"/>
    </location>
</feature>
<keyword evidence="1" id="KW-1133">Transmembrane helix</keyword>
<dbReference type="AlphaFoldDB" id="A0AAW1W1S0"/>
<organism evidence="2 3">
    <name type="scientific">Rubus argutus</name>
    <name type="common">Southern blackberry</name>
    <dbReference type="NCBI Taxonomy" id="59490"/>
    <lineage>
        <taxon>Eukaryota</taxon>
        <taxon>Viridiplantae</taxon>
        <taxon>Streptophyta</taxon>
        <taxon>Embryophyta</taxon>
        <taxon>Tracheophyta</taxon>
        <taxon>Spermatophyta</taxon>
        <taxon>Magnoliopsida</taxon>
        <taxon>eudicotyledons</taxon>
        <taxon>Gunneridae</taxon>
        <taxon>Pentapetalae</taxon>
        <taxon>rosids</taxon>
        <taxon>fabids</taxon>
        <taxon>Rosales</taxon>
        <taxon>Rosaceae</taxon>
        <taxon>Rosoideae</taxon>
        <taxon>Rosoideae incertae sedis</taxon>
        <taxon>Rubus</taxon>
    </lineage>
</organism>
<keyword evidence="1" id="KW-0472">Membrane</keyword>
<keyword evidence="1" id="KW-0812">Transmembrane</keyword>
<name>A0AAW1W1S0_RUBAR</name>
<evidence type="ECO:0000256" key="1">
    <source>
        <dbReference type="SAM" id="Phobius"/>
    </source>
</evidence>
<accession>A0AAW1W1S0</accession>
<protein>
    <recommendedName>
        <fullName evidence="4">Secreted protein</fullName>
    </recommendedName>
</protein>
<proteinExistence type="predicted"/>
<reference evidence="2 3" key="1">
    <citation type="journal article" date="2023" name="G3 (Bethesda)">
        <title>A chromosome-length genome assembly and annotation of blackberry (Rubus argutus, cv. 'Hillquist').</title>
        <authorList>
            <person name="Bruna T."/>
            <person name="Aryal R."/>
            <person name="Dudchenko O."/>
            <person name="Sargent D.J."/>
            <person name="Mead D."/>
            <person name="Buti M."/>
            <person name="Cavallini A."/>
            <person name="Hytonen T."/>
            <person name="Andres J."/>
            <person name="Pham M."/>
            <person name="Weisz D."/>
            <person name="Mascagni F."/>
            <person name="Usai G."/>
            <person name="Natali L."/>
            <person name="Bassil N."/>
            <person name="Fernandez G.E."/>
            <person name="Lomsadze A."/>
            <person name="Armour M."/>
            <person name="Olukolu B."/>
            <person name="Poorten T."/>
            <person name="Britton C."/>
            <person name="Davik J."/>
            <person name="Ashrafi H."/>
            <person name="Aiden E.L."/>
            <person name="Borodovsky M."/>
            <person name="Worthington M."/>
        </authorList>
    </citation>
    <scope>NUCLEOTIDE SEQUENCE [LARGE SCALE GENOMIC DNA]</scope>
    <source>
        <strain evidence="2">PI 553951</strain>
    </source>
</reference>
<evidence type="ECO:0008006" key="4">
    <source>
        <dbReference type="Google" id="ProtNLM"/>
    </source>
</evidence>
<gene>
    <name evidence="2" type="ORF">M0R45_036630</name>
</gene>
<comment type="caution">
    <text evidence="2">The sequence shown here is derived from an EMBL/GenBank/DDBJ whole genome shotgun (WGS) entry which is preliminary data.</text>
</comment>
<sequence>MVLTQSNGGCACLIQFIFVAVVIEALMAVMLTLTLPPKVHHLSVEAVKMLTNFLVVNGSRNLCVTMTVRIRYFLKQQNFQLYCINIPIKLSTNGWGKMTGA</sequence>
<dbReference type="EMBL" id="JBEDUW010000007">
    <property type="protein sequence ID" value="KAK9912788.1"/>
    <property type="molecule type" value="Genomic_DNA"/>
</dbReference>
<keyword evidence="3" id="KW-1185">Reference proteome</keyword>
<dbReference type="Proteomes" id="UP001457282">
    <property type="component" value="Unassembled WGS sequence"/>
</dbReference>